<name>A0A8C4XF73_ERPCA</name>
<comment type="similarity">
    <text evidence="2">Belongs to the RNase H2 subunit B family.</text>
</comment>
<dbReference type="Gene3D" id="2.20.25.530">
    <property type="match status" value="1"/>
</dbReference>
<dbReference type="Pfam" id="PF09468">
    <property type="entry name" value="RNase_H2-Ydr279"/>
    <property type="match status" value="1"/>
</dbReference>
<dbReference type="Proteomes" id="UP000694620">
    <property type="component" value="Unassembled WGS sequence"/>
</dbReference>
<proteinExistence type="inferred from homology"/>
<protein>
    <recommendedName>
        <fullName evidence="4">Ribonuclease H2 subunit B</fullName>
    </recommendedName>
    <alternativeName>
        <fullName evidence="7">Ribonuclease HI subunit B</fullName>
    </alternativeName>
</protein>
<reference evidence="11" key="1">
    <citation type="submission" date="2025-08" db="UniProtKB">
        <authorList>
            <consortium name="Ensembl"/>
        </authorList>
    </citation>
    <scope>IDENTIFICATION</scope>
</reference>
<gene>
    <name evidence="11" type="primary">RNASEH2B</name>
</gene>
<feature type="domain" description="Ribonuclease H2 subunit B wHTH" evidence="9">
    <location>
        <begin position="79"/>
        <end position="151"/>
    </location>
</feature>
<dbReference type="GO" id="GO:0005654">
    <property type="term" value="C:nucleoplasm"/>
    <property type="evidence" value="ECO:0007669"/>
    <property type="project" value="TreeGrafter"/>
</dbReference>
<dbReference type="InterPro" id="IPR040456">
    <property type="entry name" value="RNase_H2_suB"/>
</dbReference>
<evidence type="ECO:0000313" key="12">
    <source>
        <dbReference type="Proteomes" id="UP000694620"/>
    </source>
</evidence>
<comment type="subcellular location">
    <subcellularLocation>
        <location evidence="1">Nucleus</location>
    </subcellularLocation>
</comment>
<dbReference type="Pfam" id="PF17745">
    <property type="entry name" value="Ydr279_N"/>
    <property type="match status" value="1"/>
</dbReference>
<keyword evidence="5" id="KW-0539">Nucleus</keyword>
<evidence type="ECO:0000313" key="11">
    <source>
        <dbReference type="Ensembl" id="ENSECRP00000026478.1"/>
    </source>
</evidence>
<dbReference type="GeneTree" id="ENSGT00390000011439"/>
<dbReference type="PANTHER" id="PTHR13383">
    <property type="entry name" value="RIBONUCLEASE H2 SUBUNIT B"/>
    <property type="match status" value="1"/>
</dbReference>
<evidence type="ECO:0000256" key="6">
    <source>
        <dbReference type="ARBA" id="ARBA00024778"/>
    </source>
</evidence>
<dbReference type="AlphaFoldDB" id="A0A8C4XF73"/>
<evidence type="ECO:0000259" key="10">
    <source>
        <dbReference type="Pfam" id="PF17745"/>
    </source>
</evidence>
<comment type="function">
    <text evidence="6">Non catalytic subunit of RNase H2, an endonuclease that specifically degrades the RNA of RNA:DNA hybrids. Participates in DNA replication, possibly by mediating the removal of lagging-strand Okazaki fragment RNA primers during DNA replication. Mediates the excision of single ribonucleotides from DNA:RNA duplexes.</text>
</comment>
<feature type="transmembrane region" description="Helical" evidence="8">
    <location>
        <begin position="226"/>
        <end position="248"/>
    </location>
</feature>
<keyword evidence="8" id="KW-1133">Transmembrane helix</keyword>
<keyword evidence="8" id="KW-0812">Transmembrane</keyword>
<evidence type="ECO:0000256" key="7">
    <source>
        <dbReference type="ARBA" id="ARBA00033464"/>
    </source>
</evidence>
<evidence type="ECO:0000259" key="9">
    <source>
        <dbReference type="Pfam" id="PF09468"/>
    </source>
</evidence>
<dbReference type="PANTHER" id="PTHR13383:SF11">
    <property type="entry name" value="RIBONUCLEASE H2 SUBUNIT B"/>
    <property type="match status" value="1"/>
</dbReference>
<evidence type="ECO:0000256" key="3">
    <source>
        <dbReference type="ARBA" id="ARBA00011277"/>
    </source>
</evidence>
<dbReference type="InterPro" id="IPR019024">
    <property type="entry name" value="RNase_H2_suB_wHTH"/>
</dbReference>
<sequence length="265" mass="31336">RWYSSCLCVVCCFFFFFYINKRNMTTRLIYNASLYLLSNEANEVFEVKAFNERYHSWFIGQSVQHDGRLLFLTLMDPVFLLLPYFSKFGKEGKFQPVEQVVVDEAFPGCIQLLKCSQTLQCLSHVTEKKGKLQSFYRYNKDKTLTWLKKKVLYHFQSNLIIFVQVTIFIFLPLLEDYLRYAHGLVSEYISEDLSKDLLKYLQDSEYLADYYKSVQNAQSKYTQACVYIYMCVCVCVCVYMYVCMYVIYSGTSGHDRNSFRSNFPP</sequence>
<feature type="transmembrane region" description="Helical" evidence="8">
    <location>
        <begin position="151"/>
        <end position="174"/>
    </location>
</feature>
<keyword evidence="8" id="KW-0472">Membrane</keyword>
<dbReference type="GO" id="GO:0006401">
    <property type="term" value="P:RNA catabolic process"/>
    <property type="evidence" value="ECO:0007669"/>
    <property type="project" value="TreeGrafter"/>
</dbReference>
<evidence type="ECO:0000256" key="8">
    <source>
        <dbReference type="SAM" id="Phobius"/>
    </source>
</evidence>
<feature type="domain" description="Rnh202 triple barrel" evidence="10">
    <location>
        <begin position="32"/>
        <end position="76"/>
    </location>
</feature>
<evidence type="ECO:0000256" key="2">
    <source>
        <dbReference type="ARBA" id="ARBA00009823"/>
    </source>
</evidence>
<evidence type="ECO:0000256" key="5">
    <source>
        <dbReference type="ARBA" id="ARBA00023242"/>
    </source>
</evidence>
<accession>A0A8C4XF73</accession>
<dbReference type="InterPro" id="IPR041195">
    <property type="entry name" value="Rnh202_N"/>
</dbReference>
<reference evidence="11" key="2">
    <citation type="submission" date="2025-09" db="UniProtKB">
        <authorList>
            <consortium name="Ensembl"/>
        </authorList>
    </citation>
    <scope>IDENTIFICATION</scope>
</reference>
<dbReference type="Gene3D" id="1.10.20.120">
    <property type="match status" value="1"/>
</dbReference>
<evidence type="ECO:0000256" key="4">
    <source>
        <dbReference type="ARBA" id="ARBA00019062"/>
    </source>
</evidence>
<dbReference type="GO" id="GO:0032299">
    <property type="term" value="C:ribonuclease H2 complex"/>
    <property type="evidence" value="ECO:0007669"/>
    <property type="project" value="InterPro"/>
</dbReference>
<dbReference type="Ensembl" id="ENSECRT00000027031.1">
    <property type="protein sequence ID" value="ENSECRP00000026478.1"/>
    <property type="gene ID" value="ENSECRG00000017864.1"/>
</dbReference>
<evidence type="ECO:0000256" key="1">
    <source>
        <dbReference type="ARBA" id="ARBA00004123"/>
    </source>
</evidence>
<comment type="subunit">
    <text evidence="3">The RNase H2 complex is a heterotrimer composed of the catalytic subunit RNASEH2A and the non-catalytic subunits RNASEH2B and RNASEH2C.</text>
</comment>
<keyword evidence="12" id="KW-1185">Reference proteome</keyword>
<organism evidence="11 12">
    <name type="scientific">Erpetoichthys calabaricus</name>
    <name type="common">Rope fish</name>
    <name type="synonym">Calamoichthys calabaricus</name>
    <dbReference type="NCBI Taxonomy" id="27687"/>
    <lineage>
        <taxon>Eukaryota</taxon>
        <taxon>Metazoa</taxon>
        <taxon>Chordata</taxon>
        <taxon>Craniata</taxon>
        <taxon>Vertebrata</taxon>
        <taxon>Euteleostomi</taxon>
        <taxon>Actinopterygii</taxon>
        <taxon>Polypteriformes</taxon>
        <taxon>Polypteridae</taxon>
        <taxon>Erpetoichthys</taxon>
    </lineage>
</organism>
<dbReference type="CDD" id="cd09270">
    <property type="entry name" value="RNase_H2-B"/>
    <property type="match status" value="1"/>
</dbReference>